<evidence type="ECO:0000313" key="1">
    <source>
        <dbReference type="EMBL" id="ESA09135.1"/>
    </source>
</evidence>
<dbReference type="AlphaFoldDB" id="U9TLY6"/>
<sequence length="82" mass="9611">MYEIKITFHVHLPEGVEKIGQPVVLGNRKELGSLETPIVKLRQQNLTYWKSDPISILFHDTDTHIELIKYKYAIHIVPKLYL</sequence>
<gene>
    <name evidence="1" type="ORF">GLOINDRAFT_348813</name>
</gene>
<dbReference type="EMBL" id="KI288440">
    <property type="protein sequence ID" value="ESA09135.1"/>
    <property type="molecule type" value="Genomic_DNA"/>
</dbReference>
<dbReference type="HOGENOM" id="CLU_2559451_0_0_1"/>
<name>U9TLY6_RHIID</name>
<organism evidence="1">
    <name type="scientific">Rhizophagus irregularis (strain DAOM 181602 / DAOM 197198 / MUCL 43194)</name>
    <name type="common">Arbuscular mycorrhizal fungus</name>
    <name type="synonym">Glomus intraradices</name>
    <dbReference type="NCBI Taxonomy" id="747089"/>
    <lineage>
        <taxon>Eukaryota</taxon>
        <taxon>Fungi</taxon>
        <taxon>Fungi incertae sedis</taxon>
        <taxon>Mucoromycota</taxon>
        <taxon>Glomeromycotina</taxon>
        <taxon>Glomeromycetes</taxon>
        <taxon>Glomerales</taxon>
        <taxon>Glomeraceae</taxon>
        <taxon>Rhizophagus</taxon>
    </lineage>
</organism>
<proteinExistence type="predicted"/>
<reference evidence="1" key="1">
    <citation type="submission" date="2013-07" db="EMBL/GenBank/DDBJ databases">
        <title>The genome of an arbuscular mycorrhizal fungus provides insights into the evolution of the oldest plant symbiosis.</title>
        <authorList>
            <consortium name="DOE Joint Genome Institute"/>
            <person name="Tisserant E."/>
            <person name="Malbreil M."/>
            <person name="Kuo A."/>
            <person name="Kohler A."/>
            <person name="Symeonidi A."/>
            <person name="Balestrini R."/>
            <person name="Charron P."/>
            <person name="Duensing N."/>
            <person name="Frei-dit-Frey N."/>
            <person name="Gianinazzi-Pearson V."/>
            <person name="Gilbert B."/>
            <person name="Handa Y."/>
            <person name="Hijri M."/>
            <person name="Kaul R."/>
            <person name="Kawaguchi M."/>
            <person name="Krajinski F."/>
            <person name="Lammers P."/>
            <person name="Lapierre D."/>
            <person name="Masclaux F.G."/>
            <person name="Murat C."/>
            <person name="Morin E."/>
            <person name="Ndikumana S."/>
            <person name="Pagni M."/>
            <person name="Petitpierre D."/>
            <person name="Requena N."/>
            <person name="Rosikiewicz P."/>
            <person name="Riley R."/>
            <person name="Saito K."/>
            <person name="San Clemente H."/>
            <person name="Shapiro H."/>
            <person name="van Tuinen D."/>
            <person name="Becard G."/>
            <person name="Bonfante P."/>
            <person name="Paszkowski U."/>
            <person name="Shachar-Hill Y."/>
            <person name="Young J.P."/>
            <person name="Sanders I.R."/>
            <person name="Henrissat B."/>
            <person name="Rensing S.A."/>
            <person name="Grigoriev I.V."/>
            <person name="Corradi N."/>
            <person name="Roux C."/>
            <person name="Martin F."/>
        </authorList>
    </citation>
    <scope>NUCLEOTIDE SEQUENCE</scope>
    <source>
        <strain evidence="1">DAOM 197198</strain>
    </source>
</reference>
<protein>
    <submittedName>
        <fullName evidence="1">Uncharacterized protein</fullName>
    </submittedName>
</protein>
<accession>U9TLY6</accession>